<comment type="caution">
    <text evidence="1">The sequence shown here is derived from an EMBL/GenBank/DDBJ whole genome shotgun (WGS) entry which is preliminary data.</text>
</comment>
<evidence type="ECO:0000313" key="2">
    <source>
        <dbReference type="Proteomes" id="UP001549184"/>
    </source>
</evidence>
<proteinExistence type="predicted"/>
<dbReference type="RefSeq" id="WP_354013911.1">
    <property type="nucleotide sequence ID" value="NZ_JBEPMU010000003.1"/>
</dbReference>
<protein>
    <recommendedName>
        <fullName evidence="3">DksA C4-type domain-containing protein</fullName>
    </recommendedName>
</protein>
<evidence type="ECO:0008006" key="3">
    <source>
        <dbReference type="Google" id="ProtNLM"/>
    </source>
</evidence>
<reference evidence="1 2" key="1">
    <citation type="submission" date="2024-06" db="EMBL/GenBank/DDBJ databases">
        <title>Sorghum-associated microbial communities from plants grown in Nebraska, USA.</title>
        <authorList>
            <person name="Schachtman D."/>
        </authorList>
    </citation>
    <scope>NUCLEOTIDE SEQUENCE [LARGE SCALE GENOMIC DNA]</scope>
    <source>
        <strain evidence="1 2">1073</strain>
    </source>
</reference>
<keyword evidence="2" id="KW-1185">Reference proteome</keyword>
<sequence length="62" mass="7009">MSQQKKDAKQLTRAAESLTGRWFCGSGQHFVTGDAVLRNGRRVCIACSQRMADLRRKQRNQG</sequence>
<name>A0ABV2JUJ4_9GAMM</name>
<accession>A0ABV2JUJ4</accession>
<dbReference type="EMBL" id="JBEPMU010000003">
    <property type="protein sequence ID" value="MET3652505.1"/>
    <property type="molecule type" value="Genomic_DNA"/>
</dbReference>
<organism evidence="1 2">
    <name type="scientific">Dyella japonica</name>
    <dbReference type="NCBI Taxonomy" id="231455"/>
    <lineage>
        <taxon>Bacteria</taxon>
        <taxon>Pseudomonadati</taxon>
        <taxon>Pseudomonadota</taxon>
        <taxon>Gammaproteobacteria</taxon>
        <taxon>Lysobacterales</taxon>
        <taxon>Rhodanobacteraceae</taxon>
        <taxon>Dyella</taxon>
    </lineage>
</organism>
<dbReference type="Proteomes" id="UP001549184">
    <property type="component" value="Unassembled WGS sequence"/>
</dbReference>
<gene>
    <name evidence="1" type="ORF">ABIC75_002237</name>
</gene>
<evidence type="ECO:0000313" key="1">
    <source>
        <dbReference type="EMBL" id="MET3652505.1"/>
    </source>
</evidence>